<evidence type="ECO:0000256" key="7">
    <source>
        <dbReference type="ARBA" id="ARBA00022679"/>
    </source>
</evidence>
<dbReference type="RefSeq" id="XP_008678168.1">
    <property type="nucleotide sequence ID" value="XM_008679946.2"/>
</dbReference>
<dbReference type="PANTHER" id="PTHR24304">
    <property type="entry name" value="CYTOCHROME P450 FAMILY 7"/>
    <property type="match status" value="1"/>
</dbReference>
<evidence type="ECO:0000313" key="31">
    <source>
        <dbReference type="Proteomes" id="UP000007305"/>
    </source>
</evidence>
<dbReference type="EnsemblPlants" id="Zm00001eb170580_T001">
    <property type="protein sequence ID" value="Zm00001eb170580_P001"/>
    <property type="gene ID" value="Zm00001eb170580"/>
</dbReference>
<keyword evidence="9" id="KW-0752">Steroid biosynthesis</keyword>
<evidence type="ECO:0000256" key="17">
    <source>
        <dbReference type="ARBA" id="ARBA00023221"/>
    </source>
</evidence>
<organism evidence="29">
    <name type="scientific">Zea mays</name>
    <name type="common">Maize</name>
    <dbReference type="NCBI Taxonomy" id="4577"/>
    <lineage>
        <taxon>Eukaryota</taxon>
        <taxon>Viridiplantae</taxon>
        <taxon>Streptophyta</taxon>
        <taxon>Embryophyta</taxon>
        <taxon>Tracheophyta</taxon>
        <taxon>Spermatophyta</taxon>
        <taxon>Magnoliopsida</taxon>
        <taxon>Liliopsida</taxon>
        <taxon>Poales</taxon>
        <taxon>Poaceae</taxon>
        <taxon>PACMAD clade</taxon>
        <taxon>Panicoideae</taxon>
        <taxon>Andropogonodae</taxon>
        <taxon>Andropogoneae</taxon>
        <taxon>Tripsacinae</taxon>
        <taxon>Zea</taxon>
    </lineage>
</organism>
<keyword evidence="12" id="KW-0756">Sterol biosynthesis</keyword>
<keyword evidence="6 26" id="KW-0349">Heme</keyword>
<dbReference type="GO" id="GO:0020037">
    <property type="term" value="F:heme binding"/>
    <property type="evidence" value="ECO:0007669"/>
    <property type="project" value="InterPro"/>
</dbReference>
<dbReference type="GO" id="GO:0008168">
    <property type="term" value="F:methyltransferase activity"/>
    <property type="evidence" value="ECO:0007669"/>
    <property type="project" value="UniProtKB-KW"/>
</dbReference>
<comment type="similarity">
    <text evidence="3 27">Belongs to the cytochrome P450 family.</text>
</comment>
<feature type="binding site" description="axial binding residue" evidence="26">
    <location>
        <position position="447"/>
    </location>
    <ligand>
        <name>heme</name>
        <dbReference type="ChEBI" id="CHEBI:30413"/>
    </ligand>
    <ligandPart>
        <name>Fe</name>
        <dbReference type="ChEBI" id="CHEBI:18248"/>
    </ligandPart>
</feature>
<dbReference type="InterPro" id="IPR050529">
    <property type="entry name" value="CYP450_sterol_14alpha_dmase"/>
</dbReference>
<feature type="transmembrane region" description="Helical" evidence="28">
    <location>
        <begin position="20"/>
        <end position="43"/>
    </location>
</feature>
<evidence type="ECO:0000256" key="23">
    <source>
        <dbReference type="ARBA" id="ARBA00051013"/>
    </source>
</evidence>
<dbReference type="KEGG" id="zma:103652962"/>
<dbReference type="AlphaFoldDB" id="K7U089"/>
<accession>K7U089</accession>
<evidence type="ECO:0000256" key="4">
    <source>
        <dbReference type="ARBA" id="ARBA00022516"/>
    </source>
</evidence>
<dbReference type="PRINTS" id="PR00465">
    <property type="entry name" value="EP450IV"/>
</dbReference>
<dbReference type="GO" id="GO:0008398">
    <property type="term" value="F:sterol 14-demethylase activity"/>
    <property type="evidence" value="ECO:0007669"/>
    <property type="project" value="UniProtKB-EC"/>
</dbReference>
<dbReference type="SUPFAM" id="SSF48264">
    <property type="entry name" value="Cytochrome P450"/>
    <property type="match status" value="1"/>
</dbReference>
<comment type="function">
    <text evidence="24">Catalyzes the 14-alpha demethylation of obtusifoliol to 4 alpha-methyl-5 alpha-ergosta-8,14,24(28)-trien-3 beta-ol.</text>
</comment>
<dbReference type="FunFam" id="1.10.630.10:FF:000028">
    <property type="entry name" value="Cytochrome p450 51g1"/>
    <property type="match status" value="1"/>
</dbReference>
<dbReference type="GeneID" id="103652962"/>
<keyword evidence="4" id="KW-0444">Lipid biosynthesis</keyword>
<dbReference type="OMA" id="IMFRWSH"/>
<comment type="cofactor">
    <cofactor evidence="1 26">
        <name>heme</name>
        <dbReference type="ChEBI" id="CHEBI:30413"/>
    </cofactor>
</comment>
<evidence type="ECO:0000256" key="3">
    <source>
        <dbReference type="ARBA" id="ARBA00010617"/>
    </source>
</evidence>
<comment type="pathway">
    <text evidence="18">Steroid biosynthesis; zymosterol biosynthesis; zymosterol from lanosterol: step 1/6.</text>
</comment>
<evidence type="ECO:0000256" key="28">
    <source>
        <dbReference type="SAM" id="Phobius"/>
    </source>
</evidence>
<dbReference type="STRING" id="4577.K7U089"/>
<keyword evidence="14" id="KW-0443">Lipid metabolism</keyword>
<keyword evidence="31" id="KW-1185">Reference proteome</keyword>
<dbReference type="OrthoDB" id="1055148at2759"/>
<dbReference type="EC" id="1.14.14.154" evidence="19"/>
<protein>
    <recommendedName>
        <fullName evidence="25">Obtusifoliol 14-alpha demethylase</fullName>
        <ecNumber evidence="19">1.14.14.154</ecNumber>
    </recommendedName>
    <alternativeName>
        <fullName evidence="20">CYPLI</fullName>
    </alternativeName>
    <alternativeName>
        <fullName evidence="22">Cytochrome P450 51</fullName>
    </alternativeName>
    <alternativeName>
        <fullName evidence="21">Cytochrome P450-LIA1</fullName>
    </alternativeName>
</protein>
<gene>
    <name evidence="30" type="primary">LOC103652962</name>
    <name evidence="29" type="ORF">ZEAMMB73_Zm00001d049301</name>
</gene>
<reference evidence="30" key="4">
    <citation type="submission" date="2021-05" db="UniProtKB">
        <authorList>
            <consortium name="EnsemblPlants"/>
        </authorList>
    </citation>
    <scope>IDENTIFICATION</scope>
    <source>
        <strain evidence="30">cv. B73</strain>
    </source>
</reference>
<evidence type="ECO:0000256" key="11">
    <source>
        <dbReference type="ARBA" id="ARBA00023004"/>
    </source>
</evidence>
<evidence type="ECO:0000256" key="1">
    <source>
        <dbReference type="ARBA" id="ARBA00001971"/>
    </source>
</evidence>
<dbReference type="HOGENOM" id="CLU_001570_15_0_1"/>
<dbReference type="GO" id="GO:0016020">
    <property type="term" value="C:membrane"/>
    <property type="evidence" value="ECO:0007669"/>
    <property type="project" value="UniProtKB-SubCell"/>
</dbReference>
<keyword evidence="13 27" id="KW-0503">Monooxygenase</keyword>
<dbReference type="GO" id="GO:0016126">
    <property type="term" value="P:sterol biosynthetic process"/>
    <property type="evidence" value="ECO:0000318"/>
    <property type="project" value="GO_Central"/>
</dbReference>
<dbReference type="GO" id="GO:0016491">
    <property type="term" value="F:oxidoreductase activity"/>
    <property type="evidence" value="ECO:0000318"/>
    <property type="project" value="GO_Central"/>
</dbReference>
<evidence type="ECO:0000256" key="24">
    <source>
        <dbReference type="ARBA" id="ARBA00058467"/>
    </source>
</evidence>
<dbReference type="SMR" id="K7U089"/>
<evidence type="ECO:0000256" key="10">
    <source>
        <dbReference type="ARBA" id="ARBA00023002"/>
    </source>
</evidence>
<comment type="subcellular location">
    <subcellularLocation>
        <location evidence="2">Membrane</location>
        <topology evidence="2">Single-pass membrane protein</topology>
    </subcellularLocation>
</comment>
<evidence type="ECO:0000313" key="30">
    <source>
        <dbReference type="EnsemblPlants" id="Zm00001eb170580_P001"/>
    </source>
</evidence>
<proteinExistence type="inferred from homology"/>
<evidence type="ECO:0000256" key="5">
    <source>
        <dbReference type="ARBA" id="ARBA00022603"/>
    </source>
</evidence>
<dbReference type="eggNOG" id="KOG0684">
    <property type="taxonomic scope" value="Eukaryota"/>
</dbReference>
<comment type="catalytic activity">
    <reaction evidence="23">
        <text>a 14alpha-methyl steroid + 3 reduced [NADPH--hemoprotein reductase] + 3 O2 = a Delta(14) steroid + formate + 3 oxidized [NADPH--hemoprotein reductase] + 4 H2O + 4 H(+)</text>
        <dbReference type="Rhea" id="RHEA:54028"/>
        <dbReference type="Rhea" id="RHEA-COMP:11964"/>
        <dbReference type="Rhea" id="RHEA-COMP:11965"/>
        <dbReference type="ChEBI" id="CHEBI:15377"/>
        <dbReference type="ChEBI" id="CHEBI:15378"/>
        <dbReference type="ChEBI" id="CHEBI:15379"/>
        <dbReference type="ChEBI" id="CHEBI:15740"/>
        <dbReference type="ChEBI" id="CHEBI:57618"/>
        <dbReference type="ChEBI" id="CHEBI:58210"/>
        <dbReference type="ChEBI" id="CHEBI:138029"/>
        <dbReference type="ChEBI" id="CHEBI:138031"/>
        <dbReference type="EC" id="1.14.14.154"/>
    </reaction>
</comment>
<dbReference type="ExpressionAtlas" id="K7U089">
    <property type="expression patterns" value="baseline"/>
</dbReference>
<evidence type="ECO:0000256" key="14">
    <source>
        <dbReference type="ARBA" id="ARBA00023098"/>
    </source>
</evidence>
<keyword evidence="10 27" id="KW-0560">Oxidoreductase</keyword>
<dbReference type="CDD" id="cd11042">
    <property type="entry name" value="CYP51-like"/>
    <property type="match status" value="1"/>
</dbReference>
<evidence type="ECO:0000256" key="15">
    <source>
        <dbReference type="ARBA" id="ARBA00023136"/>
    </source>
</evidence>
<dbReference type="InterPro" id="IPR017972">
    <property type="entry name" value="Cyt_P450_CS"/>
</dbReference>
<keyword evidence="28" id="KW-1133">Transmembrane helix</keyword>
<evidence type="ECO:0000313" key="29">
    <source>
        <dbReference type="EMBL" id="AQK50013.1"/>
    </source>
</evidence>
<evidence type="ECO:0000256" key="25">
    <source>
        <dbReference type="ARBA" id="ARBA00072797"/>
    </source>
</evidence>
<evidence type="ECO:0000256" key="16">
    <source>
        <dbReference type="ARBA" id="ARBA00023166"/>
    </source>
</evidence>
<keyword evidence="5" id="KW-0489">Methyltransferase</keyword>
<reference evidence="31" key="1">
    <citation type="journal article" date="2009" name="Science">
        <title>The B73 maize genome: complexity, diversity, and dynamics.</title>
        <authorList>
            <person name="Schnable P.S."/>
            <person name="Ware D."/>
            <person name="Fulton R.S."/>
            <person name="Stein J.C."/>
            <person name="Wei F."/>
            <person name="Pasternak S."/>
            <person name="Liang C."/>
            <person name="Zhang J."/>
            <person name="Fulton L."/>
            <person name="Graves T.A."/>
            <person name="Minx P."/>
            <person name="Reily A.D."/>
            <person name="Courtney L."/>
            <person name="Kruchowski S.S."/>
            <person name="Tomlinson C."/>
            <person name="Strong C."/>
            <person name="Delehaunty K."/>
            <person name="Fronick C."/>
            <person name="Courtney B."/>
            <person name="Rock S.M."/>
            <person name="Belter E."/>
            <person name="Du F."/>
            <person name="Kim K."/>
            <person name="Abbott R.M."/>
            <person name="Cotton M."/>
            <person name="Levy A."/>
            <person name="Marchetto P."/>
            <person name="Ochoa K."/>
            <person name="Jackson S.M."/>
            <person name="Gillam B."/>
            <person name="Chen W."/>
            <person name="Yan L."/>
            <person name="Higginbotham J."/>
            <person name="Cardenas M."/>
            <person name="Waligorski J."/>
            <person name="Applebaum E."/>
            <person name="Phelps L."/>
            <person name="Falcone J."/>
            <person name="Kanchi K."/>
            <person name="Thane T."/>
            <person name="Scimone A."/>
            <person name="Thane N."/>
            <person name="Henke J."/>
            <person name="Wang T."/>
            <person name="Ruppert J."/>
            <person name="Shah N."/>
            <person name="Rotter K."/>
            <person name="Hodges J."/>
            <person name="Ingenthron E."/>
            <person name="Cordes M."/>
            <person name="Kohlberg S."/>
            <person name="Sgro J."/>
            <person name="Delgado B."/>
            <person name="Mead K."/>
            <person name="Chinwalla A."/>
            <person name="Leonard S."/>
            <person name="Crouse K."/>
            <person name="Collura K."/>
            <person name="Kudrna D."/>
            <person name="Currie J."/>
            <person name="He R."/>
            <person name="Angelova A."/>
            <person name="Rajasekar S."/>
            <person name="Mueller T."/>
            <person name="Lomeli R."/>
            <person name="Scara G."/>
            <person name="Ko A."/>
            <person name="Delaney K."/>
            <person name="Wissotski M."/>
            <person name="Lopez G."/>
            <person name="Campos D."/>
            <person name="Braidotti M."/>
            <person name="Ashley E."/>
            <person name="Golser W."/>
            <person name="Kim H."/>
            <person name="Lee S."/>
            <person name="Lin J."/>
            <person name="Dujmic Z."/>
            <person name="Kim W."/>
            <person name="Talag J."/>
            <person name="Zuccolo A."/>
            <person name="Fan C."/>
            <person name="Sebastian A."/>
            <person name="Kramer M."/>
            <person name="Spiegel L."/>
            <person name="Nascimento L."/>
            <person name="Zutavern T."/>
            <person name="Miller B."/>
            <person name="Ambroise C."/>
            <person name="Muller S."/>
            <person name="Spooner W."/>
            <person name="Narechania A."/>
            <person name="Ren L."/>
            <person name="Wei S."/>
            <person name="Kumari S."/>
            <person name="Faga B."/>
            <person name="Levy M.J."/>
            <person name="McMahan L."/>
            <person name="Van Buren P."/>
            <person name="Vaughn M.W."/>
            <person name="Ying K."/>
            <person name="Yeh C.-T."/>
            <person name="Emrich S.J."/>
            <person name="Jia Y."/>
            <person name="Kalyanaraman A."/>
            <person name="Hsia A.-P."/>
            <person name="Barbazuk W.B."/>
            <person name="Baucom R.S."/>
            <person name="Brutnell T.P."/>
            <person name="Carpita N.C."/>
            <person name="Chaparro C."/>
            <person name="Chia J.-M."/>
            <person name="Deragon J.-M."/>
            <person name="Estill J.C."/>
            <person name="Fu Y."/>
            <person name="Jeddeloh J.A."/>
            <person name="Han Y."/>
            <person name="Lee H."/>
            <person name="Li P."/>
            <person name="Lisch D.R."/>
            <person name="Liu S."/>
            <person name="Liu Z."/>
            <person name="Nagel D.H."/>
            <person name="McCann M.C."/>
            <person name="SanMiguel P."/>
            <person name="Myers A.M."/>
            <person name="Nettleton D."/>
            <person name="Nguyen J."/>
            <person name="Penning B.W."/>
            <person name="Ponnala L."/>
            <person name="Schneider K.L."/>
            <person name="Schwartz D.C."/>
            <person name="Sharma A."/>
            <person name="Soderlund C."/>
            <person name="Springer N.M."/>
            <person name="Sun Q."/>
            <person name="Wang H."/>
            <person name="Waterman M."/>
            <person name="Westerman R."/>
            <person name="Wolfgruber T.K."/>
            <person name="Yang L."/>
            <person name="Yu Y."/>
            <person name="Zhang L."/>
            <person name="Zhou S."/>
            <person name="Zhu Q."/>
            <person name="Bennetzen J.L."/>
            <person name="Dawe R.K."/>
            <person name="Jiang J."/>
            <person name="Jiang N."/>
            <person name="Presting G.G."/>
            <person name="Wessler S.R."/>
            <person name="Aluru S."/>
            <person name="Martienssen R.A."/>
            <person name="Clifton S.W."/>
            <person name="McCombie W.R."/>
            <person name="Wing R.A."/>
            <person name="Wilson R.K."/>
        </authorList>
    </citation>
    <scope>NUCLEOTIDE SEQUENCE [LARGE SCALE GENOMIC DNA]</scope>
    <source>
        <strain evidence="31">cv. B73</strain>
    </source>
</reference>
<dbReference type="PANTHER" id="PTHR24304:SF2">
    <property type="entry name" value="24-HYDROXYCHOLESTEROL 7-ALPHA-HYDROXYLASE"/>
    <property type="match status" value="1"/>
</dbReference>
<dbReference type="InterPro" id="IPR001128">
    <property type="entry name" value="Cyt_P450"/>
</dbReference>
<dbReference type="PROSITE" id="PS00086">
    <property type="entry name" value="CYTOCHROME_P450"/>
    <property type="match status" value="1"/>
</dbReference>
<evidence type="ECO:0000256" key="13">
    <source>
        <dbReference type="ARBA" id="ARBA00023033"/>
    </source>
</evidence>
<keyword evidence="28" id="KW-0812">Transmembrane</keyword>
<evidence type="ECO:0000256" key="22">
    <source>
        <dbReference type="ARBA" id="ARBA00042983"/>
    </source>
</evidence>
<evidence type="ECO:0000256" key="9">
    <source>
        <dbReference type="ARBA" id="ARBA00022955"/>
    </source>
</evidence>
<sequence>MAIDLNLQETMSLITEKHQGRLIAGAVLLVTTIVSFIKLLLMWSDSRVRSRSRLPPTIPAVPIIGGLIRFMRGPISMIREEYARLGSVFTLNALGYRITFLIGPEVSEHLFNGAESEMSQREVYRFTVAAFGRGVAFDVPYSLRLEQIRIFAEGLRGNKLRGYATLMVCEAEEYFSKWGESGTVDLKHELEQVILRITSRCLLGREVRENLFDDVATLFHDLCNGMQPVSVIFPYLPIPAHWRRDRARQRLREMFGTIIRARKASGRSEEDMLQRLIDYRYKDGRATTEDEIAGLLITVLFGGQQTSSITSTWTGAYLLQFRRYLAAAVEEQEEAIWRHGDRIDHDVFAEMDVLYRCIKEALRLQPPVAIMFRWSHSDFAVTTREGEELVVPKGQMVAASPAVANRLPHVYKDPDLYDPERFAPGRSEDKAAGALSYISFGGGKHWCLGEFFAYLEIKTVWAHLLRNFEMELVSPFPENEWNSMLVGVKGKLMVKYTRRKLVVVDGK</sequence>
<keyword evidence="11 26" id="KW-0408">Iron</keyword>
<evidence type="ECO:0000256" key="12">
    <source>
        <dbReference type="ARBA" id="ARBA00023011"/>
    </source>
</evidence>
<dbReference type="PRINTS" id="PR00385">
    <property type="entry name" value="P450"/>
</dbReference>
<evidence type="ECO:0000256" key="21">
    <source>
        <dbReference type="ARBA" id="ARBA00042513"/>
    </source>
</evidence>
<dbReference type="Gramene" id="Zm00001eb170580_T001">
    <property type="protein sequence ID" value="Zm00001eb170580_P001"/>
    <property type="gene ID" value="Zm00001eb170580"/>
</dbReference>
<dbReference type="InterPro" id="IPR002403">
    <property type="entry name" value="Cyt_P450_E_grp-IV"/>
</dbReference>
<evidence type="ECO:0000256" key="8">
    <source>
        <dbReference type="ARBA" id="ARBA00022723"/>
    </source>
</evidence>
<evidence type="ECO:0000256" key="20">
    <source>
        <dbReference type="ARBA" id="ARBA00042370"/>
    </source>
</evidence>
<keyword evidence="17" id="KW-0753">Steroid metabolism</keyword>
<evidence type="ECO:0000256" key="19">
    <source>
        <dbReference type="ARBA" id="ARBA00038974"/>
    </source>
</evidence>
<reference evidence="30" key="3">
    <citation type="submission" date="2019-07" db="EMBL/GenBank/DDBJ databases">
        <authorList>
            <person name="Seetharam A."/>
            <person name="Woodhouse M."/>
            <person name="Cannon E."/>
        </authorList>
    </citation>
    <scope>NUCLEOTIDE SEQUENCE [LARGE SCALE GENOMIC DNA]</scope>
    <source>
        <strain evidence="30">cv. B73</strain>
    </source>
</reference>
<reference evidence="29" key="2">
    <citation type="submission" date="2015-12" db="EMBL/GenBank/DDBJ databases">
        <title>Update maize B73 reference genome by single molecule sequencing technologies.</title>
        <authorList>
            <consortium name="Maize Genome Sequencing Project"/>
            <person name="Ware D."/>
        </authorList>
    </citation>
    <scope>NUCLEOTIDE SEQUENCE</scope>
    <source>
        <tissue evidence="29">Seedling</tissue>
    </source>
</reference>
<dbReference type="Gene3D" id="1.10.630.10">
    <property type="entry name" value="Cytochrome P450"/>
    <property type="match status" value="1"/>
</dbReference>
<keyword evidence="7" id="KW-0808">Transferase</keyword>
<evidence type="ECO:0000256" key="6">
    <source>
        <dbReference type="ARBA" id="ARBA00022617"/>
    </source>
</evidence>
<dbReference type="GO" id="GO:0005506">
    <property type="term" value="F:iron ion binding"/>
    <property type="evidence" value="ECO:0007669"/>
    <property type="project" value="InterPro"/>
</dbReference>
<dbReference type="Pfam" id="PF00067">
    <property type="entry name" value="p450"/>
    <property type="match status" value="1"/>
</dbReference>
<evidence type="ECO:0000256" key="2">
    <source>
        <dbReference type="ARBA" id="ARBA00004167"/>
    </source>
</evidence>
<name>K7U089_MAIZE</name>
<evidence type="ECO:0000256" key="26">
    <source>
        <dbReference type="PIRSR" id="PIRSR602403-1"/>
    </source>
</evidence>
<evidence type="ECO:0000256" key="18">
    <source>
        <dbReference type="ARBA" id="ARBA00037887"/>
    </source>
</evidence>
<evidence type="ECO:0000256" key="27">
    <source>
        <dbReference type="RuleBase" id="RU000461"/>
    </source>
</evidence>
<keyword evidence="8 26" id="KW-0479">Metal-binding</keyword>
<dbReference type="Proteomes" id="UP000007305">
    <property type="component" value="Chromosome 4"/>
</dbReference>
<dbReference type="GO" id="GO:0032259">
    <property type="term" value="P:methylation"/>
    <property type="evidence" value="ECO:0007669"/>
    <property type="project" value="UniProtKB-KW"/>
</dbReference>
<dbReference type="PaxDb" id="4577-GRMZM2G181456_P01"/>
<dbReference type="EMBL" id="CM000780">
    <property type="protein sequence ID" value="AQK50013.1"/>
    <property type="molecule type" value="Genomic_DNA"/>
</dbReference>
<dbReference type="InterPro" id="IPR036396">
    <property type="entry name" value="Cyt_P450_sf"/>
</dbReference>
<keyword evidence="16" id="KW-1207">Sterol metabolism</keyword>
<keyword evidence="15 28" id="KW-0472">Membrane</keyword>